<dbReference type="AlphaFoldDB" id="A0A0K9F592"/>
<dbReference type="Proteomes" id="UP000037326">
    <property type="component" value="Unassembled WGS sequence"/>
</dbReference>
<dbReference type="PANTHER" id="PTHR43476">
    <property type="entry name" value="3-(3-HYDROXY-PHENYL)PROPIONATE/3-HYDROXYCINNAMIC ACID HYDROXYLASE"/>
    <property type="match status" value="1"/>
</dbReference>
<evidence type="ECO:0000256" key="1">
    <source>
        <dbReference type="ARBA" id="ARBA00023002"/>
    </source>
</evidence>
<dbReference type="SUPFAM" id="SSF51905">
    <property type="entry name" value="FAD/NAD(P)-binding domain"/>
    <property type="match status" value="1"/>
</dbReference>
<gene>
    <name evidence="3" type="ORF">ACZ11_22025</name>
</gene>
<dbReference type="PRINTS" id="PR00420">
    <property type="entry name" value="RNGMNOXGNASE"/>
</dbReference>
<accession>A0A0K9F592</accession>
<dbReference type="EMBL" id="LFXJ01000010">
    <property type="protein sequence ID" value="KMY29764.1"/>
    <property type="molecule type" value="Genomic_DNA"/>
</dbReference>
<dbReference type="OrthoDB" id="9806565at2"/>
<dbReference type="RefSeq" id="WP_049668665.1">
    <property type="nucleotide sequence ID" value="NZ_JBIVOC010000001.1"/>
</dbReference>
<dbReference type="GeneID" id="96600891"/>
<dbReference type="PANTHER" id="PTHR43476:SF5">
    <property type="entry name" value="FAD-DEPENDENT MONOOXYGENASE"/>
    <property type="match status" value="1"/>
</dbReference>
<evidence type="ECO:0000313" key="3">
    <source>
        <dbReference type="EMBL" id="KMY29764.1"/>
    </source>
</evidence>
<reference evidence="4" key="1">
    <citation type="submission" date="2015-07" db="EMBL/GenBank/DDBJ databases">
        <authorList>
            <consortium name="Consortium for Microbial Forensics and Genomics (microFORGE)"/>
            <person name="Knight B.M."/>
            <person name="Roberts D.P."/>
            <person name="Lin D."/>
            <person name="Hari K."/>
            <person name="Fletcher J."/>
            <person name="Melcher U."/>
            <person name="Blagden T."/>
            <person name="Winegar R.A."/>
        </authorList>
    </citation>
    <scope>NUCLEOTIDE SEQUENCE [LARGE SCALE GENOMIC DNA]</scope>
    <source>
        <strain evidence="4">DSM 23493</strain>
    </source>
</reference>
<protein>
    <submittedName>
        <fullName evidence="3">FAD-binding protein</fullName>
    </submittedName>
</protein>
<dbReference type="InterPro" id="IPR050631">
    <property type="entry name" value="PheA/TfdB_FAD_monoxygenase"/>
</dbReference>
<keyword evidence="1" id="KW-0560">Oxidoreductase</keyword>
<sequence>MKYQADVCIVGAGPGGALLSHLLAKKGLSVILLEQNAALGQAFRGEHLNEEGEAVLKSHQLFEVVETLGILRMGKLEYYADGRAIKTILPEDAVGHLGIHVPQANLLKGILQETQNFPHFSCFLNTKVTQLIVDSLGRYTGVIASRDGKTIEISSQLIIGADGRYSTIRKKAHIEIQKHKHGFDLLWAKIPAPLGWEPSIKMALIGDKQLSLFTQVGGFIQIGWNIEQGSFPQLRKKAFTPFIQQLSDQFPELSDTANEHIRSWQDFVVLDVFSSHCDCWGTKGLVLLGDAVHTMTPTGAFGLNSALKDAECLASLLNKDTLVHFNVEDFQQMREQAIEEVLAKQIEKEQTFAANFINKAS</sequence>
<dbReference type="GO" id="GO:0016491">
    <property type="term" value="F:oxidoreductase activity"/>
    <property type="evidence" value="ECO:0007669"/>
    <property type="project" value="UniProtKB-KW"/>
</dbReference>
<organism evidence="3 4">
    <name type="scientific">Lysinibacillus xylanilyticus</name>
    <dbReference type="NCBI Taxonomy" id="582475"/>
    <lineage>
        <taxon>Bacteria</taxon>
        <taxon>Bacillati</taxon>
        <taxon>Bacillota</taxon>
        <taxon>Bacilli</taxon>
        <taxon>Bacillales</taxon>
        <taxon>Bacillaceae</taxon>
        <taxon>Lysinibacillus</taxon>
    </lineage>
</organism>
<dbReference type="InterPro" id="IPR036188">
    <property type="entry name" value="FAD/NAD-bd_sf"/>
</dbReference>
<name>A0A0K9F592_9BACI</name>
<dbReference type="Pfam" id="PF01494">
    <property type="entry name" value="FAD_binding_3"/>
    <property type="match status" value="1"/>
</dbReference>
<evidence type="ECO:0000259" key="2">
    <source>
        <dbReference type="Pfam" id="PF01494"/>
    </source>
</evidence>
<evidence type="ECO:0000313" key="4">
    <source>
        <dbReference type="Proteomes" id="UP000037326"/>
    </source>
</evidence>
<dbReference type="InterPro" id="IPR002938">
    <property type="entry name" value="FAD-bd"/>
</dbReference>
<dbReference type="PATRIC" id="fig|582475.4.peg.3520"/>
<feature type="domain" description="FAD-binding" evidence="2">
    <location>
        <begin position="5"/>
        <end position="317"/>
    </location>
</feature>
<dbReference type="GO" id="GO:0071949">
    <property type="term" value="F:FAD binding"/>
    <property type="evidence" value="ECO:0007669"/>
    <property type="project" value="InterPro"/>
</dbReference>
<comment type="caution">
    <text evidence="3">The sequence shown here is derived from an EMBL/GenBank/DDBJ whole genome shotgun (WGS) entry which is preliminary data.</text>
</comment>
<proteinExistence type="predicted"/>
<dbReference type="Gene3D" id="3.50.50.60">
    <property type="entry name" value="FAD/NAD(P)-binding domain"/>
    <property type="match status" value="1"/>
</dbReference>